<dbReference type="InterPro" id="IPR050904">
    <property type="entry name" value="Adhesion/Biosynth-related"/>
</dbReference>
<feature type="domain" description="FAS1" evidence="3">
    <location>
        <begin position="186"/>
        <end position="324"/>
    </location>
</feature>
<dbReference type="GO" id="GO:0000329">
    <property type="term" value="C:fungal-type vacuole membrane"/>
    <property type="evidence" value="ECO:0007669"/>
    <property type="project" value="TreeGrafter"/>
</dbReference>
<evidence type="ECO:0000256" key="1">
    <source>
        <dbReference type="SAM" id="MobiDB-lite"/>
    </source>
</evidence>
<evidence type="ECO:0000256" key="2">
    <source>
        <dbReference type="SAM" id="SignalP"/>
    </source>
</evidence>
<dbReference type="SMART" id="SM00554">
    <property type="entry name" value="FAS1"/>
    <property type="match status" value="1"/>
</dbReference>
<dbReference type="PANTHER" id="PTHR10900:SF77">
    <property type="entry name" value="FI19380P1"/>
    <property type="match status" value="1"/>
</dbReference>
<comment type="caution">
    <text evidence="4">The sequence shown here is derived from an EMBL/GenBank/DDBJ whole genome shotgun (WGS) entry which is preliminary data.</text>
</comment>
<feature type="chain" id="PRO_5042524945" evidence="2">
    <location>
        <begin position="20"/>
        <end position="364"/>
    </location>
</feature>
<keyword evidence="5" id="KW-1185">Reference proteome</keyword>
<dbReference type="GO" id="GO:0016236">
    <property type="term" value="P:macroautophagy"/>
    <property type="evidence" value="ECO:0007669"/>
    <property type="project" value="TreeGrafter"/>
</dbReference>
<dbReference type="SUPFAM" id="SSF82153">
    <property type="entry name" value="FAS1 domain"/>
    <property type="match status" value="1"/>
</dbReference>
<evidence type="ECO:0000313" key="5">
    <source>
        <dbReference type="Proteomes" id="UP001273166"/>
    </source>
</evidence>
<organism evidence="4 5">
    <name type="scientific">Chaetomium strumarium</name>
    <dbReference type="NCBI Taxonomy" id="1170767"/>
    <lineage>
        <taxon>Eukaryota</taxon>
        <taxon>Fungi</taxon>
        <taxon>Dikarya</taxon>
        <taxon>Ascomycota</taxon>
        <taxon>Pezizomycotina</taxon>
        <taxon>Sordariomycetes</taxon>
        <taxon>Sordariomycetidae</taxon>
        <taxon>Sordariales</taxon>
        <taxon>Chaetomiaceae</taxon>
        <taxon>Chaetomium</taxon>
    </lineage>
</organism>
<reference evidence="4" key="2">
    <citation type="submission" date="2023-06" db="EMBL/GenBank/DDBJ databases">
        <authorList>
            <consortium name="Lawrence Berkeley National Laboratory"/>
            <person name="Mondo S.J."/>
            <person name="Hensen N."/>
            <person name="Bonometti L."/>
            <person name="Westerberg I."/>
            <person name="Brannstrom I.O."/>
            <person name="Guillou S."/>
            <person name="Cros-Aarteil S."/>
            <person name="Calhoun S."/>
            <person name="Haridas S."/>
            <person name="Kuo A."/>
            <person name="Pangilinan J."/>
            <person name="Riley R."/>
            <person name="Labutti K."/>
            <person name="Andreopoulos B."/>
            <person name="Lipzen A."/>
            <person name="Chen C."/>
            <person name="Yanf M."/>
            <person name="Daum C."/>
            <person name="Ng V."/>
            <person name="Clum A."/>
            <person name="Steindorff A."/>
            <person name="Ohm R."/>
            <person name="Martin F."/>
            <person name="Silar P."/>
            <person name="Natvig D."/>
            <person name="Lalanne C."/>
            <person name="Gautier V."/>
            <person name="Ament-Velasquez S.L."/>
            <person name="Kruys A."/>
            <person name="Hutchinson M.I."/>
            <person name="Powell A.J."/>
            <person name="Barry K."/>
            <person name="Miller A.N."/>
            <person name="Grigoriev I.V."/>
            <person name="Debuchy R."/>
            <person name="Gladieux P."/>
            <person name="Thoren M.H."/>
            <person name="Johannesson H."/>
        </authorList>
    </citation>
    <scope>NUCLEOTIDE SEQUENCE</scope>
    <source>
        <strain evidence="4">CBS 333.67</strain>
    </source>
</reference>
<dbReference type="PANTHER" id="PTHR10900">
    <property type="entry name" value="PERIOSTIN-RELATED"/>
    <property type="match status" value="1"/>
</dbReference>
<feature type="region of interest" description="Disordered" evidence="1">
    <location>
        <begin position="72"/>
        <end position="115"/>
    </location>
</feature>
<dbReference type="RefSeq" id="XP_062725602.1">
    <property type="nucleotide sequence ID" value="XM_062862085.1"/>
</dbReference>
<protein>
    <submittedName>
        <fullName evidence="4">FAS1 domain-containing protein</fullName>
    </submittedName>
</protein>
<dbReference type="InterPro" id="IPR036378">
    <property type="entry name" value="FAS1_dom_sf"/>
</dbReference>
<name>A0AAJ0H133_9PEZI</name>
<keyword evidence="2" id="KW-0732">Signal</keyword>
<dbReference type="Pfam" id="PF02469">
    <property type="entry name" value="Fasciclin"/>
    <property type="match status" value="1"/>
</dbReference>
<dbReference type="GeneID" id="87880914"/>
<dbReference type="PROSITE" id="PS50213">
    <property type="entry name" value="FAS1"/>
    <property type="match status" value="1"/>
</dbReference>
<evidence type="ECO:0000313" key="4">
    <source>
        <dbReference type="EMBL" id="KAK3309822.1"/>
    </source>
</evidence>
<dbReference type="EMBL" id="JAUDZG010000001">
    <property type="protein sequence ID" value="KAK3309822.1"/>
    <property type="molecule type" value="Genomic_DNA"/>
</dbReference>
<dbReference type="Proteomes" id="UP001273166">
    <property type="component" value="Unassembled WGS sequence"/>
</dbReference>
<sequence>MLRQHLIGFLALFAVSALGQSLITVLEENGFTEYAALIQGEPLVAASSDLIIYAPTNAALLADNGTLARRATDRDLQKAKTQFNTVNRTAPKPRRPPTNKPPPAGGNGTRPVRHRDELVPSGSAFVTLLDDPEFANLGPGVNQSIVEKRATASELPVVFSGLGAAVQVTGNDIPFDNGIIRPVNGLFTLPARASETLPFLGVDNFLAALNQTGVLAELDARTGPITILAPDDKAFTFTTSTTNSTGSSTLTRDQLTALVKQHVLVDYLAYTPLLQDGDVYPTLAGGQVAVSVDGKGAVYLDGARILAGDAVITNGAVHTISKVLGAPAPPAPPATGAANSIIGQSWKALVGSAVGIMVAVAAAF</sequence>
<dbReference type="Gene3D" id="2.30.180.10">
    <property type="entry name" value="FAS1 domain"/>
    <property type="match status" value="1"/>
</dbReference>
<proteinExistence type="predicted"/>
<reference evidence="4" key="1">
    <citation type="journal article" date="2023" name="Mol. Phylogenet. Evol.">
        <title>Genome-scale phylogeny and comparative genomics of the fungal order Sordariales.</title>
        <authorList>
            <person name="Hensen N."/>
            <person name="Bonometti L."/>
            <person name="Westerberg I."/>
            <person name="Brannstrom I.O."/>
            <person name="Guillou S."/>
            <person name="Cros-Aarteil S."/>
            <person name="Calhoun S."/>
            <person name="Haridas S."/>
            <person name="Kuo A."/>
            <person name="Mondo S."/>
            <person name="Pangilinan J."/>
            <person name="Riley R."/>
            <person name="LaButti K."/>
            <person name="Andreopoulos B."/>
            <person name="Lipzen A."/>
            <person name="Chen C."/>
            <person name="Yan M."/>
            <person name="Daum C."/>
            <person name="Ng V."/>
            <person name="Clum A."/>
            <person name="Steindorff A."/>
            <person name="Ohm R.A."/>
            <person name="Martin F."/>
            <person name="Silar P."/>
            <person name="Natvig D.O."/>
            <person name="Lalanne C."/>
            <person name="Gautier V."/>
            <person name="Ament-Velasquez S.L."/>
            <person name="Kruys A."/>
            <person name="Hutchinson M.I."/>
            <person name="Powell A.J."/>
            <person name="Barry K."/>
            <person name="Miller A.N."/>
            <person name="Grigoriev I.V."/>
            <person name="Debuchy R."/>
            <person name="Gladieux P."/>
            <person name="Hiltunen Thoren M."/>
            <person name="Johannesson H."/>
        </authorList>
    </citation>
    <scope>NUCLEOTIDE SEQUENCE</scope>
    <source>
        <strain evidence="4">CBS 333.67</strain>
    </source>
</reference>
<feature type="signal peptide" evidence="2">
    <location>
        <begin position="1"/>
        <end position="19"/>
    </location>
</feature>
<dbReference type="AlphaFoldDB" id="A0AAJ0H133"/>
<accession>A0AAJ0H133</accession>
<dbReference type="InterPro" id="IPR000782">
    <property type="entry name" value="FAS1_domain"/>
</dbReference>
<gene>
    <name evidence="4" type="ORF">B0T15DRAFT_15856</name>
</gene>
<evidence type="ECO:0000259" key="3">
    <source>
        <dbReference type="PROSITE" id="PS50213"/>
    </source>
</evidence>